<keyword evidence="5" id="KW-0378">Hydrolase</keyword>
<keyword evidence="9" id="KW-0539">Nucleus</keyword>
<dbReference type="InterPro" id="IPR037138">
    <property type="entry name" value="His_deacetylse_dom_sf"/>
</dbReference>
<evidence type="ECO:0000256" key="9">
    <source>
        <dbReference type="ARBA" id="ARBA00023242"/>
    </source>
</evidence>
<dbReference type="SUPFAM" id="SSF52768">
    <property type="entry name" value="Arginase/deacetylase"/>
    <property type="match status" value="1"/>
</dbReference>
<comment type="subcellular location">
    <subcellularLocation>
        <location evidence="1">Nucleus</location>
    </subcellularLocation>
</comment>
<dbReference type="Gene3D" id="3.40.800.20">
    <property type="entry name" value="Histone deacetylase domain"/>
    <property type="match status" value="1"/>
</dbReference>
<keyword evidence="8" id="KW-0804">Transcription</keyword>
<evidence type="ECO:0000256" key="6">
    <source>
        <dbReference type="ARBA" id="ARBA00022853"/>
    </source>
</evidence>
<protein>
    <recommendedName>
        <fullName evidence="3">histone deacetylase</fullName>
        <ecNumber evidence="3">3.5.1.98</ecNumber>
    </recommendedName>
</protein>
<proteinExistence type="inferred from homology"/>
<evidence type="ECO:0000256" key="10">
    <source>
        <dbReference type="SAM" id="MobiDB-lite"/>
    </source>
</evidence>
<evidence type="ECO:0000256" key="3">
    <source>
        <dbReference type="ARBA" id="ARBA00012111"/>
    </source>
</evidence>
<sequence length="464" mass="50610">MTDHSNPFPRCVYARPLIRAIDRLPSNIGRSSAVHSLIGSLDLLQSAASSADSLNRARVMNTGQASRAELEVFHDAEYVDFLLNEDDGSETSSTGSTTSDEYSSDSTESKCQLEQPLEDRQRKCRRLASDRKQLTFGLEHDCPRFPELPEYVKAVAGASLEIARELREGLADIGIVWDGGRHHAQQANASGFCYVNDVVLSIIELRRLPKDQSQKKIDKVLYVDLDVHHGDGVEAAFHSTSRVLTISVHYYDPKGGFFPLTGSSSASGPPAPSPASSHALNIPVSTPDQLIHVTSQFILPVLIAYHPEALVLQCGVDGLAGDPLGGRCWGLGLGQMGNCISMILDKTSSMDCKVLLLGGGGYHRANAARAWAYITSIVLGRPLVLNTDIPPDTYHYMEYAPSFTLDIPTVKTSQVQFSSKESDKDFKTTCSRLNLQLTALQARYKCKTLQETKKHSLLVATGSC</sequence>
<dbReference type="EMBL" id="MU167231">
    <property type="protein sequence ID" value="KAG0148971.1"/>
    <property type="molecule type" value="Genomic_DNA"/>
</dbReference>
<feature type="region of interest" description="Disordered" evidence="10">
    <location>
        <begin position="84"/>
        <end position="115"/>
    </location>
</feature>
<evidence type="ECO:0000256" key="2">
    <source>
        <dbReference type="ARBA" id="ARBA00006457"/>
    </source>
</evidence>
<keyword evidence="4" id="KW-0678">Repressor</keyword>
<comment type="similarity">
    <text evidence="2">Belongs to the histone deacetylase family. HD type 1 subfamily.</text>
</comment>
<dbReference type="GO" id="GO:0031507">
    <property type="term" value="P:heterochromatin formation"/>
    <property type="evidence" value="ECO:0007669"/>
    <property type="project" value="TreeGrafter"/>
</dbReference>
<feature type="compositionally biased region" description="Low complexity" evidence="10">
    <location>
        <begin position="90"/>
        <end position="106"/>
    </location>
</feature>
<dbReference type="PANTHER" id="PTHR10625">
    <property type="entry name" value="HISTONE DEACETYLASE HDAC1-RELATED"/>
    <property type="match status" value="1"/>
</dbReference>
<evidence type="ECO:0000256" key="8">
    <source>
        <dbReference type="ARBA" id="ARBA00023163"/>
    </source>
</evidence>
<keyword evidence="6" id="KW-0156">Chromatin regulator</keyword>
<evidence type="ECO:0000313" key="12">
    <source>
        <dbReference type="EMBL" id="KAG0148971.1"/>
    </source>
</evidence>
<dbReference type="InterPro" id="IPR000286">
    <property type="entry name" value="HDACs"/>
</dbReference>
<organism evidence="12 13">
    <name type="scientific">Cronartium quercuum f. sp. fusiforme G11</name>
    <dbReference type="NCBI Taxonomy" id="708437"/>
    <lineage>
        <taxon>Eukaryota</taxon>
        <taxon>Fungi</taxon>
        <taxon>Dikarya</taxon>
        <taxon>Basidiomycota</taxon>
        <taxon>Pucciniomycotina</taxon>
        <taxon>Pucciniomycetes</taxon>
        <taxon>Pucciniales</taxon>
        <taxon>Coleosporiaceae</taxon>
        <taxon>Cronartium</taxon>
    </lineage>
</organism>
<dbReference type="GO" id="GO:0005634">
    <property type="term" value="C:nucleus"/>
    <property type="evidence" value="ECO:0007669"/>
    <property type="project" value="UniProtKB-SubCell"/>
</dbReference>
<dbReference type="PRINTS" id="PR01270">
    <property type="entry name" value="HDASUPER"/>
</dbReference>
<keyword evidence="7" id="KW-0805">Transcription regulation</keyword>
<feature type="domain" description="Histone deacetylase" evidence="11">
    <location>
        <begin position="48"/>
        <end position="377"/>
    </location>
</feature>
<evidence type="ECO:0000256" key="1">
    <source>
        <dbReference type="ARBA" id="ARBA00004123"/>
    </source>
</evidence>
<keyword evidence="13" id="KW-1185">Reference proteome</keyword>
<name>A0A9P6TE01_9BASI</name>
<dbReference type="GO" id="GO:0141221">
    <property type="term" value="F:histone deacetylase activity, hydrolytic mechanism"/>
    <property type="evidence" value="ECO:0007669"/>
    <property type="project" value="UniProtKB-EC"/>
</dbReference>
<dbReference type="Pfam" id="PF00850">
    <property type="entry name" value="Hist_deacetyl"/>
    <property type="match status" value="1"/>
</dbReference>
<dbReference type="InterPro" id="IPR023801">
    <property type="entry name" value="His_deacetylse_dom"/>
</dbReference>
<dbReference type="AlphaFoldDB" id="A0A9P6TE01"/>
<dbReference type="Proteomes" id="UP000886653">
    <property type="component" value="Unassembled WGS sequence"/>
</dbReference>
<evidence type="ECO:0000256" key="4">
    <source>
        <dbReference type="ARBA" id="ARBA00022491"/>
    </source>
</evidence>
<gene>
    <name evidence="12" type="ORF">CROQUDRAFT_669468</name>
</gene>
<evidence type="ECO:0000313" key="13">
    <source>
        <dbReference type="Proteomes" id="UP000886653"/>
    </source>
</evidence>
<evidence type="ECO:0000259" key="11">
    <source>
        <dbReference type="Pfam" id="PF00850"/>
    </source>
</evidence>
<evidence type="ECO:0000256" key="7">
    <source>
        <dbReference type="ARBA" id="ARBA00023015"/>
    </source>
</evidence>
<dbReference type="InterPro" id="IPR023696">
    <property type="entry name" value="Ureohydrolase_dom_sf"/>
</dbReference>
<dbReference type="PANTHER" id="PTHR10625:SF14">
    <property type="entry name" value="HISTONE DEACETYLASE 8"/>
    <property type="match status" value="1"/>
</dbReference>
<evidence type="ECO:0000256" key="5">
    <source>
        <dbReference type="ARBA" id="ARBA00022801"/>
    </source>
</evidence>
<dbReference type="OrthoDB" id="73273at2759"/>
<comment type="caution">
    <text evidence="12">The sequence shown here is derived from an EMBL/GenBank/DDBJ whole genome shotgun (WGS) entry which is preliminary data.</text>
</comment>
<reference evidence="12" key="1">
    <citation type="submission" date="2013-11" db="EMBL/GenBank/DDBJ databases">
        <title>Genome sequence of the fusiform rust pathogen reveals effectors for host alternation and coevolution with pine.</title>
        <authorList>
            <consortium name="DOE Joint Genome Institute"/>
            <person name="Smith K."/>
            <person name="Pendleton A."/>
            <person name="Kubisiak T."/>
            <person name="Anderson C."/>
            <person name="Salamov A."/>
            <person name="Aerts A."/>
            <person name="Riley R."/>
            <person name="Clum A."/>
            <person name="Lindquist E."/>
            <person name="Ence D."/>
            <person name="Campbell M."/>
            <person name="Kronenberg Z."/>
            <person name="Feau N."/>
            <person name="Dhillon B."/>
            <person name="Hamelin R."/>
            <person name="Burleigh J."/>
            <person name="Smith J."/>
            <person name="Yandell M."/>
            <person name="Nelson C."/>
            <person name="Grigoriev I."/>
            <person name="Davis J."/>
        </authorList>
    </citation>
    <scope>NUCLEOTIDE SEQUENCE</scope>
    <source>
        <strain evidence="12">G11</strain>
    </source>
</reference>
<accession>A0A9P6TE01</accession>
<dbReference type="EC" id="3.5.1.98" evidence="3"/>